<dbReference type="AlphaFoldDB" id="A0A9P3UPI3"/>
<evidence type="ECO:0000313" key="2">
    <source>
        <dbReference type="Proteomes" id="UP001063166"/>
    </source>
</evidence>
<sequence>MFRQGDHRLSALRASLLLHFKSINGNQCSVRLTGALCHGPHSMVQGVDACYTRAPTSNTGIRLDKAASKVWSRKFRSCIERVYECGLAQTSCHKEPCHKKEL</sequence>
<reference evidence="1" key="1">
    <citation type="submission" date="2022-07" db="EMBL/GenBank/DDBJ databases">
        <title>The genome of Lyophyllum shimeji provides insight into the initial evolution of ectomycorrhizal fungal genome.</title>
        <authorList>
            <person name="Kobayashi Y."/>
            <person name="Shibata T."/>
            <person name="Hirakawa H."/>
            <person name="Shigenobu S."/>
            <person name="Nishiyama T."/>
            <person name="Yamada A."/>
            <person name="Hasebe M."/>
            <person name="Kawaguchi M."/>
        </authorList>
    </citation>
    <scope>NUCLEOTIDE SEQUENCE</scope>
    <source>
        <strain evidence="1">AT787</strain>
    </source>
</reference>
<keyword evidence="2" id="KW-1185">Reference proteome</keyword>
<dbReference type="EMBL" id="BRPK01000012">
    <property type="protein sequence ID" value="GLB42804.1"/>
    <property type="molecule type" value="Genomic_DNA"/>
</dbReference>
<gene>
    <name evidence="1" type="ORF">LshimejAT787_1202530</name>
</gene>
<proteinExistence type="predicted"/>
<evidence type="ECO:0000313" key="1">
    <source>
        <dbReference type="EMBL" id="GLB42804.1"/>
    </source>
</evidence>
<comment type="caution">
    <text evidence="1">The sequence shown here is derived from an EMBL/GenBank/DDBJ whole genome shotgun (WGS) entry which is preliminary data.</text>
</comment>
<name>A0A9P3UPI3_LYOSH</name>
<protein>
    <submittedName>
        <fullName evidence="1">Uncharacterized protein</fullName>
    </submittedName>
</protein>
<organism evidence="1 2">
    <name type="scientific">Lyophyllum shimeji</name>
    <name type="common">Hon-shimeji</name>
    <name type="synonym">Tricholoma shimeji</name>
    <dbReference type="NCBI Taxonomy" id="47721"/>
    <lineage>
        <taxon>Eukaryota</taxon>
        <taxon>Fungi</taxon>
        <taxon>Dikarya</taxon>
        <taxon>Basidiomycota</taxon>
        <taxon>Agaricomycotina</taxon>
        <taxon>Agaricomycetes</taxon>
        <taxon>Agaricomycetidae</taxon>
        <taxon>Agaricales</taxon>
        <taxon>Tricholomatineae</taxon>
        <taxon>Lyophyllaceae</taxon>
        <taxon>Lyophyllum</taxon>
    </lineage>
</organism>
<dbReference type="Proteomes" id="UP001063166">
    <property type="component" value="Unassembled WGS sequence"/>
</dbReference>
<accession>A0A9P3UPI3</accession>